<dbReference type="EMBL" id="JAWCUA010000010">
    <property type="protein sequence ID" value="MDU0113737.1"/>
    <property type="molecule type" value="Genomic_DNA"/>
</dbReference>
<sequence length="68" mass="6599">MQIASSGLPTSGAMQGGEALAANLAKGVQEIQGQVALALLASTAQLPVSSNPVGSTGSVIGQHINISV</sequence>
<organism evidence="1 2">
    <name type="scientific">Psychrosphaera aquimarina</name>
    <dbReference type="NCBI Taxonomy" id="2044854"/>
    <lineage>
        <taxon>Bacteria</taxon>
        <taxon>Pseudomonadati</taxon>
        <taxon>Pseudomonadota</taxon>
        <taxon>Gammaproteobacteria</taxon>
        <taxon>Alteromonadales</taxon>
        <taxon>Pseudoalteromonadaceae</taxon>
        <taxon>Psychrosphaera</taxon>
    </lineage>
</organism>
<dbReference type="RefSeq" id="WP_216056421.1">
    <property type="nucleotide sequence ID" value="NZ_JAWCUA010000010.1"/>
</dbReference>
<gene>
    <name evidence="1" type="ORF">RT723_12165</name>
</gene>
<comment type="caution">
    <text evidence="1">The sequence shown here is derived from an EMBL/GenBank/DDBJ whole genome shotgun (WGS) entry which is preliminary data.</text>
</comment>
<dbReference type="Proteomes" id="UP001257914">
    <property type="component" value="Unassembled WGS sequence"/>
</dbReference>
<accession>A0ABU3R237</accession>
<keyword evidence="2" id="KW-1185">Reference proteome</keyword>
<name>A0ABU3R237_9GAMM</name>
<reference evidence="1 2" key="1">
    <citation type="submission" date="2023-10" db="EMBL/GenBank/DDBJ databases">
        <title>Psychrosphaera aquimaarina strain SW33 isolated from seawater.</title>
        <authorList>
            <person name="Bayburt H."/>
            <person name="Kim J.M."/>
            <person name="Choi B.J."/>
            <person name="Jeon C.O."/>
        </authorList>
    </citation>
    <scope>NUCLEOTIDE SEQUENCE [LARGE SCALE GENOMIC DNA]</scope>
    <source>
        <strain evidence="1 2">KCTC 52743</strain>
    </source>
</reference>
<evidence type="ECO:0008006" key="3">
    <source>
        <dbReference type="Google" id="ProtNLM"/>
    </source>
</evidence>
<evidence type="ECO:0000313" key="2">
    <source>
        <dbReference type="Proteomes" id="UP001257914"/>
    </source>
</evidence>
<evidence type="ECO:0000313" key="1">
    <source>
        <dbReference type="EMBL" id="MDU0113737.1"/>
    </source>
</evidence>
<protein>
    <recommendedName>
        <fullName evidence="3">Motility protein</fullName>
    </recommendedName>
</protein>
<proteinExistence type="predicted"/>